<dbReference type="AlphaFoldDB" id="A0A840A9H8"/>
<proteinExistence type="predicted"/>
<dbReference type="RefSeq" id="WP_184381917.1">
    <property type="nucleotide sequence ID" value="NZ_JACIDJ010000001.1"/>
</dbReference>
<dbReference type="InterPro" id="IPR010982">
    <property type="entry name" value="Lambda_DNA-bd_dom_sf"/>
</dbReference>
<evidence type="ECO:0000313" key="3">
    <source>
        <dbReference type="EMBL" id="MBB3896964.1"/>
    </source>
</evidence>
<dbReference type="InterPro" id="IPR001387">
    <property type="entry name" value="Cro/C1-type_HTH"/>
</dbReference>
<accession>A0A840A9H8</accession>
<dbReference type="SUPFAM" id="SSF47413">
    <property type="entry name" value="lambda repressor-like DNA-binding domains"/>
    <property type="match status" value="1"/>
</dbReference>
<dbReference type="Proteomes" id="UP000553193">
    <property type="component" value="Unassembled WGS sequence"/>
</dbReference>
<organism evidence="3 4">
    <name type="scientific">Roseococcus suduntuyensis</name>
    <dbReference type="NCBI Taxonomy" id="455361"/>
    <lineage>
        <taxon>Bacteria</taxon>
        <taxon>Pseudomonadati</taxon>
        <taxon>Pseudomonadota</taxon>
        <taxon>Alphaproteobacteria</taxon>
        <taxon>Acetobacterales</taxon>
        <taxon>Roseomonadaceae</taxon>
        <taxon>Roseococcus</taxon>
    </lineage>
</organism>
<comment type="caution">
    <text evidence="3">The sequence shown here is derived from an EMBL/GenBank/DDBJ whole genome shotgun (WGS) entry which is preliminary data.</text>
</comment>
<dbReference type="Gene3D" id="1.10.260.40">
    <property type="entry name" value="lambda repressor-like DNA-binding domains"/>
    <property type="match status" value="1"/>
</dbReference>
<dbReference type="EMBL" id="JACIDJ010000001">
    <property type="protein sequence ID" value="MBB3896964.1"/>
    <property type="molecule type" value="Genomic_DNA"/>
</dbReference>
<dbReference type="GO" id="GO:0003677">
    <property type="term" value="F:DNA binding"/>
    <property type="evidence" value="ECO:0007669"/>
    <property type="project" value="InterPro"/>
</dbReference>
<feature type="domain" description="HTH cro/C1-type" evidence="2">
    <location>
        <begin position="12"/>
        <end position="74"/>
    </location>
</feature>
<dbReference type="Pfam" id="PF01381">
    <property type="entry name" value="HTH_3"/>
    <property type="match status" value="1"/>
</dbReference>
<dbReference type="PROSITE" id="PS50943">
    <property type="entry name" value="HTH_CROC1"/>
    <property type="match status" value="1"/>
</dbReference>
<keyword evidence="4" id="KW-1185">Reference proteome</keyword>
<name>A0A840A9H8_9PROT</name>
<evidence type="ECO:0000259" key="2">
    <source>
        <dbReference type="PROSITE" id="PS50943"/>
    </source>
</evidence>
<dbReference type="CDD" id="cd00093">
    <property type="entry name" value="HTH_XRE"/>
    <property type="match status" value="1"/>
</dbReference>
<reference evidence="3 4" key="1">
    <citation type="submission" date="2020-08" db="EMBL/GenBank/DDBJ databases">
        <title>Genomic Encyclopedia of Type Strains, Phase IV (KMG-IV): sequencing the most valuable type-strain genomes for metagenomic binning, comparative biology and taxonomic classification.</title>
        <authorList>
            <person name="Goeker M."/>
        </authorList>
    </citation>
    <scope>NUCLEOTIDE SEQUENCE [LARGE SCALE GENOMIC DNA]</scope>
    <source>
        <strain evidence="3 4">DSM 19979</strain>
    </source>
</reference>
<sequence>MTAPTTTLGQAIIGARKKKGISQKDLAAAVQKEDGSGSISPQYLNDIEHDRRSPTSDHLIREFARALGEDEDYLFVLAGKIPEDLRLAATDPANTAKAFRAFRRSLSK</sequence>
<gene>
    <name evidence="3" type="ORF">GGQ83_000390</name>
</gene>
<evidence type="ECO:0000256" key="1">
    <source>
        <dbReference type="SAM" id="MobiDB-lite"/>
    </source>
</evidence>
<dbReference type="SMART" id="SM00530">
    <property type="entry name" value="HTH_XRE"/>
    <property type="match status" value="1"/>
</dbReference>
<evidence type="ECO:0000313" key="4">
    <source>
        <dbReference type="Proteomes" id="UP000553193"/>
    </source>
</evidence>
<protein>
    <submittedName>
        <fullName evidence="3">Transcriptional regulator with XRE-family HTH domain</fullName>
    </submittedName>
</protein>
<feature type="region of interest" description="Disordered" evidence="1">
    <location>
        <begin position="32"/>
        <end position="51"/>
    </location>
</feature>